<feature type="compositionally biased region" description="Polar residues" evidence="1">
    <location>
        <begin position="1"/>
        <end position="11"/>
    </location>
</feature>
<dbReference type="Proteomes" id="UP000694924">
    <property type="component" value="Unplaced"/>
</dbReference>
<evidence type="ECO:0000256" key="1">
    <source>
        <dbReference type="SAM" id="MobiDB-lite"/>
    </source>
</evidence>
<protein>
    <submittedName>
        <fullName evidence="3">Uncharacterized protein LOC107064106</fullName>
    </submittedName>
</protein>
<sequence>MSRQNNSQSDNKTSDEGEAQNKFGSAKTINSDQYLQYTVISRMTHGNAKVTFTALKVHSVYHWLIILAQEILSLISSTASLSARFRGGYAGVIDLNDDVRKSVH</sequence>
<accession>A0ABM1HVD9</accession>
<organism evidence="2 3">
    <name type="scientific">Polistes dominula</name>
    <name type="common">European paper wasp</name>
    <name type="synonym">Vespa dominula</name>
    <dbReference type="NCBI Taxonomy" id="743375"/>
    <lineage>
        <taxon>Eukaryota</taxon>
        <taxon>Metazoa</taxon>
        <taxon>Ecdysozoa</taxon>
        <taxon>Arthropoda</taxon>
        <taxon>Hexapoda</taxon>
        <taxon>Insecta</taxon>
        <taxon>Pterygota</taxon>
        <taxon>Neoptera</taxon>
        <taxon>Endopterygota</taxon>
        <taxon>Hymenoptera</taxon>
        <taxon>Apocrita</taxon>
        <taxon>Aculeata</taxon>
        <taxon>Vespoidea</taxon>
        <taxon>Vespidae</taxon>
        <taxon>Polistinae</taxon>
        <taxon>Polistini</taxon>
        <taxon>Polistes</taxon>
    </lineage>
</organism>
<reference evidence="3" key="1">
    <citation type="submission" date="2025-08" db="UniProtKB">
        <authorList>
            <consortium name="RefSeq"/>
        </authorList>
    </citation>
    <scope>IDENTIFICATION</scope>
    <source>
        <tissue evidence="3">Whole body</tissue>
    </source>
</reference>
<gene>
    <name evidence="3" type="primary">LOC107064106</name>
</gene>
<keyword evidence="2" id="KW-1185">Reference proteome</keyword>
<evidence type="ECO:0000313" key="3">
    <source>
        <dbReference type="RefSeq" id="XP_015171926.1"/>
    </source>
</evidence>
<dbReference type="RefSeq" id="XP_015171926.1">
    <property type="nucleotide sequence ID" value="XM_015316440.1"/>
</dbReference>
<evidence type="ECO:0000313" key="2">
    <source>
        <dbReference type="Proteomes" id="UP000694924"/>
    </source>
</evidence>
<feature type="region of interest" description="Disordered" evidence="1">
    <location>
        <begin position="1"/>
        <end position="25"/>
    </location>
</feature>
<name>A0ABM1HVD9_POLDO</name>
<dbReference type="GeneID" id="107064106"/>
<proteinExistence type="predicted"/>